<evidence type="ECO:0000256" key="2">
    <source>
        <dbReference type="ARBA" id="ARBA00007998"/>
    </source>
</evidence>
<keyword evidence="3" id="KW-0813">Transport</keyword>
<feature type="transmembrane region" description="Helical" evidence="8">
    <location>
        <begin position="143"/>
        <end position="165"/>
    </location>
</feature>
<evidence type="ECO:0000256" key="6">
    <source>
        <dbReference type="ARBA" id="ARBA00022989"/>
    </source>
</evidence>
<feature type="transmembrane region" description="Helical" evidence="8">
    <location>
        <begin position="335"/>
        <end position="358"/>
    </location>
</feature>
<dbReference type="InterPro" id="IPR004761">
    <property type="entry name" value="Spore_GerAB"/>
</dbReference>
<dbReference type="PANTHER" id="PTHR34975">
    <property type="entry name" value="SPORE GERMINATION PROTEIN A2"/>
    <property type="match status" value="1"/>
</dbReference>
<feature type="transmembrane region" description="Helical" evidence="8">
    <location>
        <begin position="185"/>
        <end position="204"/>
    </location>
</feature>
<dbReference type="AlphaFoldDB" id="A0A7X0SHT3"/>
<dbReference type="RefSeq" id="WP_185127804.1">
    <property type="nucleotide sequence ID" value="NZ_JACJVO010000005.1"/>
</dbReference>
<reference evidence="9 10" key="1">
    <citation type="submission" date="2020-08" db="EMBL/GenBank/DDBJ databases">
        <title>Cohnella phylogeny.</title>
        <authorList>
            <person name="Dunlap C."/>
        </authorList>
    </citation>
    <scope>NUCLEOTIDE SEQUENCE [LARGE SCALE GENOMIC DNA]</scope>
    <source>
        <strain evidence="9 10">CBP 2801</strain>
    </source>
</reference>
<keyword evidence="10" id="KW-1185">Reference proteome</keyword>
<comment type="similarity">
    <text evidence="2">Belongs to the amino acid-polyamine-organocation (APC) superfamily. Spore germination protein (SGP) (TC 2.A.3.9) family.</text>
</comment>
<comment type="caution">
    <text evidence="9">The sequence shown here is derived from an EMBL/GenBank/DDBJ whole genome shotgun (WGS) entry which is preliminary data.</text>
</comment>
<feature type="transmembrane region" description="Helical" evidence="8">
    <location>
        <begin position="36"/>
        <end position="57"/>
    </location>
</feature>
<proteinExistence type="inferred from homology"/>
<feature type="transmembrane region" description="Helical" evidence="8">
    <location>
        <begin position="306"/>
        <end position="323"/>
    </location>
</feature>
<keyword evidence="4" id="KW-0309">Germination</keyword>
<evidence type="ECO:0000256" key="4">
    <source>
        <dbReference type="ARBA" id="ARBA00022544"/>
    </source>
</evidence>
<dbReference type="NCBIfam" id="TIGR00912">
    <property type="entry name" value="2A0309"/>
    <property type="match status" value="1"/>
</dbReference>
<evidence type="ECO:0000256" key="8">
    <source>
        <dbReference type="SAM" id="Phobius"/>
    </source>
</evidence>
<keyword evidence="6 8" id="KW-1133">Transmembrane helix</keyword>
<protein>
    <submittedName>
        <fullName evidence="9">GerAB/ArcD/ProY family transporter</fullName>
    </submittedName>
</protein>
<dbReference type="PANTHER" id="PTHR34975:SF2">
    <property type="entry name" value="SPORE GERMINATION PROTEIN A2"/>
    <property type="match status" value="1"/>
</dbReference>
<feature type="transmembrane region" description="Helical" evidence="8">
    <location>
        <begin position="113"/>
        <end position="131"/>
    </location>
</feature>
<evidence type="ECO:0000256" key="5">
    <source>
        <dbReference type="ARBA" id="ARBA00022692"/>
    </source>
</evidence>
<evidence type="ECO:0000256" key="3">
    <source>
        <dbReference type="ARBA" id="ARBA00022448"/>
    </source>
</evidence>
<accession>A0A7X0SHT3</accession>
<organism evidence="9 10">
    <name type="scientific">Cohnella zeiphila</name>
    <dbReference type="NCBI Taxonomy" id="2761120"/>
    <lineage>
        <taxon>Bacteria</taxon>
        <taxon>Bacillati</taxon>
        <taxon>Bacillota</taxon>
        <taxon>Bacilli</taxon>
        <taxon>Bacillales</taxon>
        <taxon>Paenibacillaceae</taxon>
        <taxon>Cohnella</taxon>
    </lineage>
</organism>
<dbReference type="GO" id="GO:0009847">
    <property type="term" value="P:spore germination"/>
    <property type="evidence" value="ECO:0007669"/>
    <property type="project" value="InterPro"/>
</dbReference>
<evidence type="ECO:0000313" key="9">
    <source>
        <dbReference type="EMBL" id="MBB6730136.1"/>
    </source>
</evidence>
<dbReference type="GO" id="GO:0016020">
    <property type="term" value="C:membrane"/>
    <property type="evidence" value="ECO:0007669"/>
    <property type="project" value="UniProtKB-SubCell"/>
</dbReference>
<feature type="transmembrane region" description="Helical" evidence="8">
    <location>
        <begin position="216"/>
        <end position="244"/>
    </location>
</feature>
<feature type="transmembrane region" description="Helical" evidence="8">
    <location>
        <begin position="69"/>
        <end position="93"/>
    </location>
</feature>
<gene>
    <name evidence="9" type="ORF">H7C18_04425</name>
</gene>
<evidence type="ECO:0000256" key="7">
    <source>
        <dbReference type="ARBA" id="ARBA00023136"/>
    </source>
</evidence>
<dbReference type="EMBL" id="JACJVO010000005">
    <property type="protein sequence ID" value="MBB6730136.1"/>
    <property type="molecule type" value="Genomic_DNA"/>
</dbReference>
<comment type="subcellular location">
    <subcellularLocation>
        <location evidence="1">Membrane</location>
        <topology evidence="1">Multi-pass membrane protein</topology>
    </subcellularLocation>
</comment>
<feature type="transmembrane region" description="Helical" evidence="8">
    <location>
        <begin position="12"/>
        <end position="30"/>
    </location>
</feature>
<evidence type="ECO:0000256" key="1">
    <source>
        <dbReference type="ARBA" id="ARBA00004141"/>
    </source>
</evidence>
<dbReference type="Pfam" id="PF03845">
    <property type="entry name" value="Spore_permease"/>
    <property type="match status" value="1"/>
</dbReference>
<keyword evidence="7 8" id="KW-0472">Membrane</keyword>
<keyword evidence="5 8" id="KW-0812">Transmembrane</keyword>
<feature type="transmembrane region" description="Helical" evidence="8">
    <location>
        <begin position="270"/>
        <end position="294"/>
    </location>
</feature>
<dbReference type="Proteomes" id="UP000564644">
    <property type="component" value="Unassembled WGS sequence"/>
</dbReference>
<name>A0A7X0SHT3_9BACL</name>
<evidence type="ECO:0000313" key="10">
    <source>
        <dbReference type="Proteomes" id="UP000564644"/>
    </source>
</evidence>
<sequence>MEQEKISAKQLFSLIILFEFGTSLVLPIGFVAEQSVWISILLALIGGVVLYVIFDYLYREHPGLPLSGYIRRILGSVVGWPVCLLYLSFFIQGDARVLRDTGELLISSSYDQTPLFVINAMLMLSVIYVLRKGVVVLARTSEIFLIVVILLGALGATLVLLSGIIHVQNLLPLAGNGWKPVLTAAYGNILPFPFSETICFATILPQLRKKATGRKAGIVALLIAGLVMSFTHAMEIAVLGANIYGRSTFPLFLTISKVNILDFIQRMDGIVILTLIVNAFFKIAIFCYAAASVAADLFRVSKPEKLMLPIGLVILLISMMSANNWSEFVTIGNKVFVGMLLPLHNIAIPVLLLAVHLIRKSFRAKISR</sequence>